<dbReference type="AlphaFoldDB" id="A0A2N6QU24"/>
<protein>
    <submittedName>
        <fullName evidence="1">Uncharacterized protein</fullName>
    </submittedName>
</protein>
<dbReference type="Proteomes" id="UP000235564">
    <property type="component" value="Unassembled WGS sequence"/>
</dbReference>
<evidence type="ECO:0000313" key="1">
    <source>
        <dbReference type="EMBL" id="PMC25551.1"/>
    </source>
</evidence>
<sequence>MTCRTPCKGKSMCNAMITRCFCPYRAQNFQRILSPGCYPGLRAFRLSARRIPHYLISEI</sequence>
<organism evidence="1 2">
    <name type="scientific">Hoylesella buccalis</name>
    <dbReference type="NCBI Taxonomy" id="28127"/>
    <lineage>
        <taxon>Bacteria</taxon>
        <taxon>Pseudomonadati</taxon>
        <taxon>Bacteroidota</taxon>
        <taxon>Bacteroidia</taxon>
        <taxon>Bacteroidales</taxon>
        <taxon>Prevotellaceae</taxon>
        <taxon>Hoylesella</taxon>
    </lineage>
</organism>
<dbReference type="EMBL" id="PNGJ01000001">
    <property type="protein sequence ID" value="PMC25551.1"/>
    <property type="molecule type" value="Genomic_DNA"/>
</dbReference>
<comment type="caution">
    <text evidence="1">The sequence shown here is derived from an EMBL/GenBank/DDBJ whole genome shotgun (WGS) entry which is preliminary data.</text>
</comment>
<evidence type="ECO:0000313" key="2">
    <source>
        <dbReference type="Proteomes" id="UP000235564"/>
    </source>
</evidence>
<name>A0A2N6QU24_9BACT</name>
<accession>A0A2N6QU24</accession>
<reference evidence="1 2" key="1">
    <citation type="submission" date="2017-09" db="EMBL/GenBank/DDBJ databases">
        <title>Bacterial strain isolated from the female urinary microbiota.</title>
        <authorList>
            <person name="Thomas-White K."/>
            <person name="Kumar N."/>
            <person name="Forster S."/>
            <person name="Putonti C."/>
            <person name="Lawley T."/>
            <person name="Wolfe A.J."/>
        </authorList>
    </citation>
    <scope>NUCLEOTIDE SEQUENCE [LARGE SCALE GENOMIC DNA]</scope>
    <source>
        <strain evidence="1 2">UMB0536</strain>
    </source>
</reference>
<gene>
    <name evidence="1" type="ORF">CJ231_01905</name>
</gene>
<proteinExistence type="predicted"/>